<evidence type="ECO:0000313" key="3">
    <source>
        <dbReference type="Proteomes" id="UP000219465"/>
    </source>
</evidence>
<dbReference type="RefSeq" id="WP_179759041.1">
    <property type="nucleotide sequence ID" value="NZ_OCPC01000003.1"/>
</dbReference>
<feature type="transmembrane region" description="Helical" evidence="1">
    <location>
        <begin position="33"/>
        <end position="51"/>
    </location>
</feature>
<keyword evidence="1" id="KW-1133">Transmembrane helix</keyword>
<organism evidence="2 3">
    <name type="scientific">Hoeflea halophila</name>
    <dbReference type="NCBI Taxonomy" id="714899"/>
    <lineage>
        <taxon>Bacteria</taxon>
        <taxon>Pseudomonadati</taxon>
        <taxon>Pseudomonadota</taxon>
        <taxon>Alphaproteobacteria</taxon>
        <taxon>Hyphomicrobiales</taxon>
        <taxon>Rhizobiaceae</taxon>
        <taxon>Hoeflea</taxon>
    </lineage>
</organism>
<dbReference type="EMBL" id="OCPC01000003">
    <property type="protein sequence ID" value="SOE17533.1"/>
    <property type="molecule type" value="Genomic_DNA"/>
</dbReference>
<evidence type="ECO:0000313" key="2">
    <source>
        <dbReference type="EMBL" id="SOE17533.1"/>
    </source>
</evidence>
<dbReference type="AlphaFoldDB" id="A0A286IBM0"/>
<reference evidence="3" key="1">
    <citation type="submission" date="2017-08" db="EMBL/GenBank/DDBJ databases">
        <authorList>
            <person name="Varghese N."/>
            <person name="Submissions S."/>
        </authorList>
    </citation>
    <scope>NUCLEOTIDE SEQUENCE [LARGE SCALE GENOMIC DNA]</scope>
    <source>
        <strain evidence="3">KCTC 23107</strain>
    </source>
</reference>
<keyword evidence="3" id="KW-1185">Reference proteome</keyword>
<proteinExistence type="predicted"/>
<gene>
    <name evidence="2" type="ORF">SAMN05877838_2433</name>
</gene>
<keyword evidence="1" id="KW-0472">Membrane</keyword>
<accession>A0A286IBM0</accession>
<protein>
    <submittedName>
        <fullName evidence="2">Uncharacterized protein</fullName>
    </submittedName>
</protein>
<sequence>MKTLLWLFLLPGDLVRRQLGISVEQDGGLIRSFINMCVWGAVTLLIALKYYG</sequence>
<name>A0A286IBM0_9HYPH</name>
<dbReference type="Proteomes" id="UP000219465">
    <property type="component" value="Unassembled WGS sequence"/>
</dbReference>
<keyword evidence="1" id="KW-0812">Transmembrane</keyword>
<evidence type="ECO:0000256" key="1">
    <source>
        <dbReference type="SAM" id="Phobius"/>
    </source>
</evidence>